<dbReference type="AlphaFoldDB" id="A0A286RG01"/>
<evidence type="ECO:0000313" key="2">
    <source>
        <dbReference type="Proteomes" id="UP000215086"/>
    </source>
</evidence>
<accession>A0A286RG01</accession>
<dbReference type="Pfam" id="PF14196">
    <property type="entry name" value="ATC_hydrolase"/>
    <property type="match status" value="1"/>
</dbReference>
<gene>
    <name evidence="1" type="ORF">THTE_2260</name>
</gene>
<dbReference type="KEGG" id="ttf:THTE_2260"/>
<organism evidence="1 2">
    <name type="scientific">Thermogutta terrifontis</name>
    <dbReference type="NCBI Taxonomy" id="1331910"/>
    <lineage>
        <taxon>Bacteria</taxon>
        <taxon>Pseudomonadati</taxon>
        <taxon>Planctomycetota</taxon>
        <taxon>Planctomycetia</taxon>
        <taxon>Pirellulales</taxon>
        <taxon>Thermoguttaceae</taxon>
        <taxon>Thermogutta</taxon>
    </lineage>
</organism>
<protein>
    <recommendedName>
        <fullName evidence="3">L-2-amino-thiazoline-4-carboxylic acid hydrolase</fullName>
    </recommendedName>
</protein>
<dbReference type="RefSeq" id="WP_095415069.1">
    <property type="nucleotide sequence ID" value="NZ_CP018477.1"/>
</dbReference>
<evidence type="ECO:0000313" key="1">
    <source>
        <dbReference type="EMBL" id="ASV74862.1"/>
    </source>
</evidence>
<dbReference type="OrthoDB" id="5454254at2"/>
<sequence>MSEIEELRQQLRDAYKNRAMIYYHIYEELSRELGPERAEQIMKRAIYRRGQERGQAFRQFAPANLAGLREAFLGHLPDQGRLFEPEVLAHDETRLDIKFHRCPLREAWVEAGLPDDLVATLCRIAAEVDYGLFQEAGFKFFADTWQPGGEGCCCLHIRPGTG</sequence>
<evidence type="ECO:0008006" key="3">
    <source>
        <dbReference type="Google" id="ProtNLM"/>
    </source>
</evidence>
<dbReference type="EMBL" id="CP018477">
    <property type="protein sequence ID" value="ASV74862.1"/>
    <property type="molecule type" value="Genomic_DNA"/>
</dbReference>
<dbReference type="Proteomes" id="UP000215086">
    <property type="component" value="Chromosome"/>
</dbReference>
<reference evidence="1 2" key="1">
    <citation type="journal article" name="Front. Microbiol.">
        <title>Sugar Metabolism of the First Thermophilic Planctomycete Thermogutta terrifontis: Comparative Genomic and Transcriptomic Approaches.</title>
        <authorList>
            <person name="Elcheninov A.G."/>
            <person name="Menzel P."/>
            <person name="Gudbergsdottir S.R."/>
            <person name="Slesarev A.I."/>
            <person name="Kadnikov V.V."/>
            <person name="Krogh A."/>
            <person name="Bonch-Osmolovskaya E.A."/>
            <person name="Peng X."/>
            <person name="Kublanov I.V."/>
        </authorList>
    </citation>
    <scope>NUCLEOTIDE SEQUENCE [LARGE SCALE GENOMIC DNA]</scope>
    <source>
        <strain evidence="1 2">R1</strain>
    </source>
</reference>
<keyword evidence="2" id="KW-1185">Reference proteome</keyword>
<name>A0A286RG01_9BACT</name>
<dbReference type="InterPro" id="IPR026002">
    <property type="entry name" value="ATC_hydrolase-like"/>
</dbReference>
<proteinExistence type="predicted"/>